<name>A0AAV9N2K5_9EURO</name>
<gene>
    <name evidence="2" type="ORF">LTR84_005994</name>
</gene>
<keyword evidence="3" id="KW-1185">Reference proteome</keyword>
<dbReference type="RefSeq" id="XP_064703782.1">
    <property type="nucleotide sequence ID" value="XM_064849558.1"/>
</dbReference>
<proteinExistence type="predicted"/>
<dbReference type="AlphaFoldDB" id="A0AAV9N2K5"/>
<dbReference type="Proteomes" id="UP001358417">
    <property type="component" value="Unassembled WGS sequence"/>
</dbReference>
<evidence type="ECO:0000256" key="1">
    <source>
        <dbReference type="SAM" id="MobiDB-lite"/>
    </source>
</evidence>
<feature type="compositionally biased region" description="Low complexity" evidence="1">
    <location>
        <begin position="78"/>
        <end position="127"/>
    </location>
</feature>
<feature type="compositionally biased region" description="Low complexity" evidence="1">
    <location>
        <begin position="33"/>
        <end position="44"/>
    </location>
</feature>
<accession>A0AAV9N2K5</accession>
<feature type="region of interest" description="Disordered" evidence="1">
    <location>
        <begin position="1"/>
        <end position="172"/>
    </location>
</feature>
<evidence type="ECO:0000313" key="2">
    <source>
        <dbReference type="EMBL" id="KAK5048324.1"/>
    </source>
</evidence>
<organism evidence="2 3">
    <name type="scientific">Exophiala bonariae</name>
    <dbReference type="NCBI Taxonomy" id="1690606"/>
    <lineage>
        <taxon>Eukaryota</taxon>
        <taxon>Fungi</taxon>
        <taxon>Dikarya</taxon>
        <taxon>Ascomycota</taxon>
        <taxon>Pezizomycotina</taxon>
        <taxon>Eurotiomycetes</taxon>
        <taxon>Chaetothyriomycetidae</taxon>
        <taxon>Chaetothyriales</taxon>
        <taxon>Herpotrichiellaceae</taxon>
        <taxon>Exophiala</taxon>
    </lineage>
</organism>
<evidence type="ECO:0000313" key="3">
    <source>
        <dbReference type="Proteomes" id="UP001358417"/>
    </source>
</evidence>
<reference evidence="2 3" key="1">
    <citation type="submission" date="2023-08" db="EMBL/GenBank/DDBJ databases">
        <title>Black Yeasts Isolated from many extreme environments.</title>
        <authorList>
            <person name="Coleine C."/>
            <person name="Stajich J.E."/>
            <person name="Selbmann L."/>
        </authorList>
    </citation>
    <scope>NUCLEOTIDE SEQUENCE [LARGE SCALE GENOMIC DNA]</scope>
    <source>
        <strain evidence="2 3">CCFEE 5792</strain>
    </source>
</reference>
<comment type="caution">
    <text evidence="2">The sequence shown here is derived from an EMBL/GenBank/DDBJ whole genome shotgun (WGS) entry which is preliminary data.</text>
</comment>
<protein>
    <submittedName>
        <fullName evidence="2">Uncharacterized protein</fullName>
    </submittedName>
</protein>
<feature type="compositionally biased region" description="Basic and acidic residues" evidence="1">
    <location>
        <begin position="136"/>
        <end position="152"/>
    </location>
</feature>
<sequence length="172" mass="17941">MSSSSWQDRRFMFPSGKQVHEGSTGYTPAEKQTPPTTIPASTTAVSGSPPAAKVLPSWDGDRRFMFPSGKQVHEPGRRLSGSSGTSGKAVDSSAKASSPPAASSSPQTAIANAIAGRRRSSASSQGGMFSGLMARRGSDEHNDRRQSWEDMKSPGGVGGIFSGILGKPSEKK</sequence>
<dbReference type="EMBL" id="JAVRRD010000022">
    <property type="protein sequence ID" value="KAK5048324.1"/>
    <property type="molecule type" value="Genomic_DNA"/>
</dbReference>
<dbReference type="GeneID" id="89974168"/>